<organism evidence="1 2">
    <name type="scientific">Solanum commersonii</name>
    <name type="common">Commerson's wild potato</name>
    <name type="synonym">Commerson's nightshade</name>
    <dbReference type="NCBI Taxonomy" id="4109"/>
    <lineage>
        <taxon>Eukaryota</taxon>
        <taxon>Viridiplantae</taxon>
        <taxon>Streptophyta</taxon>
        <taxon>Embryophyta</taxon>
        <taxon>Tracheophyta</taxon>
        <taxon>Spermatophyta</taxon>
        <taxon>Magnoliopsida</taxon>
        <taxon>eudicotyledons</taxon>
        <taxon>Gunneridae</taxon>
        <taxon>Pentapetalae</taxon>
        <taxon>asterids</taxon>
        <taxon>lamiids</taxon>
        <taxon>Solanales</taxon>
        <taxon>Solanaceae</taxon>
        <taxon>Solanoideae</taxon>
        <taxon>Solaneae</taxon>
        <taxon>Solanum</taxon>
    </lineage>
</organism>
<comment type="caution">
    <text evidence="1">The sequence shown here is derived from an EMBL/GenBank/DDBJ whole genome shotgun (WGS) entry which is preliminary data.</text>
</comment>
<reference evidence="1 2" key="1">
    <citation type="submission" date="2020-09" db="EMBL/GenBank/DDBJ databases">
        <title>De no assembly of potato wild relative species, Solanum commersonii.</title>
        <authorList>
            <person name="Cho K."/>
        </authorList>
    </citation>
    <scope>NUCLEOTIDE SEQUENCE [LARGE SCALE GENOMIC DNA]</scope>
    <source>
        <strain evidence="1">LZ3.2</strain>
        <tissue evidence="1">Leaf</tissue>
    </source>
</reference>
<name>A0A9J5YKT7_SOLCO</name>
<evidence type="ECO:0000313" key="2">
    <source>
        <dbReference type="Proteomes" id="UP000824120"/>
    </source>
</evidence>
<gene>
    <name evidence="1" type="ORF">H5410_031142</name>
</gene>
<dbReference type="Proteomes" id="UP000824120">
    <property type="component" value="Chromosome 6"/>
</dbReference>
<dbReference type="EMBL" id="JACXVP010000006">
    <property type="protein sequence ID" value="KAG5599772.1"/>
    <property type="molecule type" value="Genomic_DNA"/>
</dbReference>
<keyword evidence="2" id="KW-1185">Reference proteome</keyword>
<sequence>MNPLLTSLKRREMVSGVSMSLNVSSGPPEKMHPKLGAQHDVMKADIEKLTDKPVEMLPTLVPNSLMDLFRMPLATEVVGYNWGDLTRPETGKDKWKNRSHKSFLLIIPLGKQ</sequence>
<accession>A0A9J5YKT7</accession>
<protein>
    <submittedName>
        <fullName evidence="1">Uncharacterized protein</fullName>
    </submittedName>
</protein>
<evidence type="ECO:0000313" key="1">
    <source>
        <dbReference type="EMBL" id="KAG5599772.1"/>
    </source>
</evidence>
<proteinExistence type="predicted"/>
<dbReference type="AlphaFoldDB" id="A0A9J5YKT7"/>